<keyword evidence="3 5" id="KW-1133">Transmembrane helix</keyword>
<evidence type="ECO:0000256" key="3">
    <source>
        <dbReference type="ARBA" id="ARBA00022989"/>
    </source>
</evidence>
<comment type="subcellular location">
    <subcellularLocation>
        <location evidence="1">Membrane</location>
        <topology evidence="1">Multi-pass membrane protein</topology>
    </subcellularLocation>
</comment>
<reference evidence="6 7" key="1">
    <citation type="submission" date="2019-03" db="EMBL/GenBank/DDBJ databases">
        <title>Genomic Encyclopedia of Type Strains, Phase IV (KMG-IV): sequencing the most valuable type-strain genomes for metagenomic binning, comparative biology and taxonomic classification.</title>
        <authorList>
            <person name="Goeker M."/>
        </authorList>
    </citation>
    <scope>NUCLEOTIDE SEQUENCE [LARGE SCALE GENOMIC DNA]</scope>
    <source>
        <strain evidence="6 7">DSM 45707</strain>
    </source>
</reference>
<feature type="transmembrane region" description="Helical" evidence="5">
    <location>
        <begin position="6"/>
        <end position="29"/>
    </location>
</feature>
<dbReference type="RefSeq" id="WP_131924458.1">
    <property type="nucleotide sequence ID" value="NZ_SMAG01000003.1"/>
</dbReference>
<feature type="transmembrane region" description="Helical" evidence="5">
    <location>
        <begin position="68"/>
        <end position="87"/>
    </location>
</feature>
<evidence type="ECO:0000256" key="5">
    <source>
        <dbReference type="SAM" id="Phobius"/>
    </source>
</evidence>
<dbReference type="EMBL" id="SMAG01000003">
    <property type="protein sequence ID" value="TCS95106.1"/>
    <property type="molecule type" value="Genomic_DNA"/>
</dbReference>
<dbReference type="Pfam" id="PF09685">
    <property type="entry name" value="MamF_MmsF"/>
    <property type="match status" value="1"/>
</dbReference>
<feature type="transmembrane region" description="Helical" evidence="5">
    <location>
        <begin position="41"/>
        <end position="62"/>
    </location>
</feature>
<protein>
    <recommendedName>
        <fullName evidence="8">DUF4870 domain-containing protein</fullName>
    </recommendedName>
</protein>
<keyword evidence="4 5" id="KW-0472">Membrane</keyword>
<dbReference type="AlphaFoldDB" id="A0A4R3LCD6"/>
<keyword evidence="7" id="KW-1185">Reference proteome</keyword>
<evidence type="ECO:0000256" key="4">
    <source>
        <dbReference type="ARBA" id="ARBA00023136"/>
    </source>
</evidence>
<keyword evidence="2 5" id="KW-0812">Transmembrane</keyword>
<evidence type="ECO:0008006" key="8">
    <source>
        <dbReference type="Google" id="ProtNLM"/>
    </source>
</evidence>
<evidence type="ECO:0000313" key="7">
    <source>
        <dbReference type="Proteomes" id="UP000294937"/>
    </source>
</evidence>
<gene>
    <name evidence="6" type="ORF">EDD58_103532</name>
</gene>
<comment type="caution">
    <text evidence="6">The sequence shown here is derived from an EMBL/GenBank/DDBJ whole genome shotgun (WGS) entry which is preliminary data.</text>
</comment>
<dbReference type="OrthoDB" id="2989462at2"/>
<dbReference type="Proteomes" id="UP000294937">
    <property type="component" value="Unassembled WGS sequence"/>
</dbReference>
<evidence type="ECO:0000313" key="6">
    <source>
        <dbReference type="EMBL" id="TCS95106.1"/>
    </source>
</evidence>
<sequence>MDTKWIKVLIHASTWFAPILVPIIVYLVADDRDIKKLSLQALIFHLSMVVLLAISSVLTIILIGFLLIFIFTLISIIIPIMGIIYALQDRTFNYPVIGQFIS</sequence>
<evidence type="ECO:0000256" key="1">
    <source>
        <dbReference type="ARBA" id="ARBA00004141"/>
    </source>
</evidence>
<organism evidence="6 7">
    <name type="scientific">Hazenella coriacea</name>
    <dbReference type="NCBI Taxonomy" id="1179467"/>
    <lineage>
        <taxon>Bacteria</taxon>
        <taxon>Bacillati</taxon>
        <taxon>Bacillota</taxon>
        <taxon>Bacilli</taxon>
        <taxon>Bacillales</taxon>
        <taxon>Thermoactinomycetaceae</taxon>
        <taxon>Hazenella</taxon>
    </lineage>
</organism>
<name>A0A4R3LCD6_9BACL</name>
<accession>A0A4R3LCD6</accession>
<proteinExistence type="predicted"/>
<evidence type="ECO:0000256" key="2">
    <source>
        <dbReference type="ARBA" id="ARBA00022692"/>
    </source>
</evidence>
<dbReference type="InterPro" id="IPR019109">
    <property type="entry name" value="MamF_MmsF"/>
</dbReference>